<keyword evidence="2" id="KW-0926">Vacuole</keyword>
<dbReference type="PANTHER" id="PTHR46140">
    <property type="entry name" value="VACUOLAR TRANSPORTER CHAPERONE 1-RELATED"/>
    <property type="match status" value="1"/>
</dbReference>
<evidence type="ECO:0000256" key="7">
    <source>
        <dbReference type="SAM" id="Phobius"/>
    </source>
</evidence>
<feature type="region of interest" description="Disordered" evidence="6">
    <location>
        <begin position="448"/>
        <end position="476"/>
    </location>
</feature>
<feature type="compositionally biased region" description="Gly residues" evidence="6">
    <location>
        <begin position="686"/>
        <end position="697"/>
    </location>
</feature>
<feature type="domain" description="SPX" evidence="8">
    <location>
        <begin position="1"/>
        <end position="170"/>
    </location>
</feature>
<keyword evidence="4 7" id="KW-1133">Transmembrane helix</keyword>
<organism evidence="9 10">
    <name type="scientific">Edaphochlamys debaryana</name>
    <dbReference type="NCBI Taxonomy" id="47281"/>
    <lineage>
        <taxon>Eukaryota</taxon>
        <taxon>Viridiplantae</taxon>
        <taxon>Chlorophyta</taxon>
        <taxon>core chlorophytes</taxon>
        <taxon>Chlorophyceae</taxon>
        <taxon>CS clade</taxon>
        <taxon>Chlamydomonadales</taxon>
        <taxon>Chlamydomonadales incertae sedis</taxon>
        <taxon>Edaphochlamys</taxon>
    </lineage>
</organism>
<protein>
    <recommendedName>
        <fullName evidence="8">SPX domain-containing protein</fullName>
    </recommendedName>
</protein>
<evidence type="ECO:0000256" key="6">
    <source>
        <dbReference type="SAM" id="MobiDB-lite"/>
    </source>
</evidence>
<evidence type="ECO:0000256" key="1">
    <source>
        <dbReference type="ARBA" id="ARBA00004128"/>
    </source>
</evidence>
<dbReference type="GO" id="GO:0005774">
    <property type="term" value="C:vacuolar membrane"/>
    <property type="evidence" value="ECO:0007669"/>
    <property type="project" value="UniProtKB-SubCell"/>
</dbReference>
<feature type="region of interest" description="Disordered" evidence="6">
    <location>
        <begin position="404"/>
        <end position="430"/>
    </location>
</feature>
<evidence type="ECO:0000313" key="9">
    <source>
        <dbReference type="EMBL" id="KAG2487916.1"/>
    </source>
</evidence>
<dbReference type="Pfam" id="PF09359">
    <property type="entry name" value="VTC"/>
    <property type="match status" value="1"/>
</dbReference>
<feature type="compositionally biased region" description="Gly residues" evidence="6">
    <location>
        <begin position="448"/>
        <end position="462"/>
    </location>
</feature>
<evidence type="ECO:0000256" key="4">
    <source>
        <dbReference type="ARBA" id="ARBA00022989"/>
    </source>
</evidence>
<dbReference type="InterPro" id="IPR018966">
    <property type="entry name" value="VTC_domain"/>
</dbReference>
<feature type="compositionally biased region" description="Gly residues" evidence="6">
    <location>
        <begin position="712"/>
        <end position="724"/>
    </location>
</feature>
<accession>A0A836BSW5</accession>
<feature type="compositionally biased region" description="Low complexity" evidence="6">
    <location>
        <begin position="675"/>
        <end position="685"/>
    </location>
</feature>
<reference evidence="9" key="1">
    <citation type="journal article" date="2020" name="bioRxiv">
        <title>Comparative genomics of Chlamydomonas.</title>
        <authorList>
            <person name="Craig R.J."/>
            <person name="Hasan A.R."/>
            <person name="Ness R.W."/>
            <person name="Keightley P.D."/>
        </authorList>
    </citation>
    <scope>NUCLEOTIDE SEQUENCE</scope>
    <source>
        <strain evidence="9">CCAP 11/70</strain>
    </source>
</reference>
<evidence type="ECO:0000313" key="10">
    <source>
        <dbReference type="Proteomes" id="UP000612055"/>
    </source>
</evidence>
<dbReference type="Pfam" id="PF03105">
    <property type="entry name" value="SPX"/>
    <property type="match status" value="1"/>
</dbReference>
<gene>
    <name evidence="9" type="ORF">HYH03_013496</name>
</gene>
<evidence type="ECO:0000259" key="8">
    <source>
        <dbReference type="PROSITE" id="PS51382"/>
    </source>
</evidence>
<evidence type="ECO:0000256" key="5">
    <source>
        <dbReference type="ARBA" id="ARBA00023136"/>
    </source>
</evidence>
<dbReference type="CDD" id="cd14447">
    <property type="entry name" value="SPX"/>
    <property type="match status" value="1"/>
</dbReference>
<feature type="compositionally biased region" description="Gly residues" evidence="6">
    <location>
        <begin position="805"/>
        <end position="819"/>
    </location>
</feature>
<keyword evidence="10" id="KW-1185">Reference proteome</keyword>
<feature type="region of interest" description="Disordered" evidence="6">
    <location>
        <begin position="1009"/>
        <end position="1036"/>
    </location>
</feature>
<dbReference type="InterPro" id="IPR003807">
    <property type="entry name" value="DUF202"/>
</dbReference>
<evidence type="ECO:0000256" key="2">
    <source>
        <dbReference type="ARBA" id="ARBA00022554"/>
    </source>
</evidence>
<dbReference type="InterPro" id="IPR051572">
    <property type="entry name" value="VTC_Complex_Subunit"/>
</dbReference>
<sequence length="1060" mass="110567">MKFNKYLRANQEESWKEHYIHYSELKKLLYSILEEGAPVYVPTALSLTTGRGPDSKPTPQERFFMFLEADVKRINDFTTEVAAQLRAQLRAVVLGLAGGSPASASPPPPQPPADLADAGVRGRWLAAARRLGEEYLRLEKYVNINYTGLQKILKKHDKLIPTAPCWHFYKVFINRQPWVRGEHHDIQVTLSRIFSQLHSAAVAFGGPAAAAPGAAGGPSTSASSSSAGAVAGTGSVAPGLPGRPSGLLAMGGSHKDYTKSTYWVKPDDAARVKHVLMQHLVLLPAPTNASAAPPSSSAAGAAALWAELDTESRDLVNTIFLDNPSLELYHTLLYGRPYTTTLQLRWYGSRIPDTVQVLRQVHVEGWRPEECTEDSFPIQETRVADFLNGRWTWADARKLLMPGDGERAAAQQRRLAKEDRRASRHQAALGQSPQSMIVRGAYGGASSGGGGGAGGGGSGGVAGLTSSASAPPEDPERLAQEYQLFKTFTEVARLVESKGLQPMVQVRFRQTGWREAGNEGGLTMVMEEEAQMLLEYAYDTGVRLSHGLWRQEHPADAIEFPYATLKIHYPSTYEEELPPWMGELLDSGLLRPMDDFSKFLHACAGLLPDLVRAVPQWVDDEAVQKSLYANVAANEDLQALLRAGHNVVAELEEGVLDQAAHEQRQAAAGAGGRAGSKAAGARSGAAAGGAGEGGSGSAGAPTSRSLSMPAGVGSGSGSGSGTGGGGSRGWFSLLFGRSGSSARADPADFDAHQPLLTSGKPNGSTGPAGSGPGPSRPGRTPTASSGTGGGAGPLGSAERSSGAGAAPGGEAGPGAGPGGPKAPEEGDGESPVIPLLHNLQRNVSGRLGGAAEAAGGAGGRGWQAKLLQRQALQGRAYQPQLMFVDPTQFLRNERIFLMWLRTAITVGGIATAMLGFAASARTDPHERPTIHISETTAFVLLLVAIAMGGYGLGAFVWRSTRFYELHPGRFDDTTGALAMTALVTLALFGLMVANMADLMEVLGGDTGGGGDGGGGGGPPPAVGGWGAGGQGGEGEGAEVGVERAARALAGWLGRPGGGGL</sequence>
<keyword evidence="5 7" id="KW-0472">Membrane</keyword>
<dbReference type="PROSITE" id="PS51382">
    <property type="entry name" value="SPX"/>
    <property type="match status" value="1"/>
</dbReference>
<dbReference type="Pfam" id="PF02656">
    <property type="entry name" value="DUF202"/>
    <property type="match status" value="1"/>
</dbReference>
<feature type="region of interest" description="Disordered" evidence="6">
    <location>
        <begin position="739"/>
        <end position="832"/>
    </location>
</feature>
<feature type="transmembrane region" description="Helical" evidence="7">
    <location>
        <begin position="977"/>
        <end position="996"/>
    </location>
</feature>
<name>A0A836BSW5_9CHLO</name>
<dbReference type="Gene3D" id="3.20.100.30">
    <property type="entry name" value="VTC, catalytic tunnel domain"/>
    <property type="match status" value="1"/>
</dbReference>
<keyword evidence="3 7" id="KW-0812">Transmembrane</keyword>
<evidence type="ECO:0000256" key="3">
    <source>
        <dbReference type="ARBA" id="ARBA00022692"/>
    </source>
</evidence>
<dbReference type="InterPro" id="IPR042267">
    <property type="entry name" value="VTC_sf"/>
</dbReference>
<dbReference type="Proteomes" id="UP000612055">
    <property type="component" value="Unassembled WGS sequence"/>
</dbReference>
<proteinExistence type="predicted"/>
<comment type="subcellular location">
    <subcellularLocation>
        <location evidence="1">Vacuole membrane</location>
        <topology evidence="1">Multi-pass membrane protein</topology>
    </subcellularLocation>
</comment>
<dbReference type="PANTHER" id="PTHR46140:SF1">
    <property type="entry name" value="VACUOLAR TRANSPORTER CHAPERONE COMPLEX SUBUNIT 4-RELATED"/>
    <property type="match status" value="1"/>
</dbReference>
<feature type="transmembrane region" description="Helical" evidence="7">
    <location>
        <begin position="896"/>
        <end position="916"/>
    </location>
</feature>
<dbReference type="InterPro" id="IPR004331">
    <property type="entry name" value="SPX_dom"/>
</dbReference>
<feature type="region of interest" description="Disordered" evidence="6">
    <location>
        <begin position="662"/>
        <end position="724"/>
    </location>
</feature>
<feature type="compositionally biased region" description="Low complexity" evidence="6">
    <location>
        <begin position="794"/>
        <end position="804"/>
    </location>
</feature>
<dbReference type="AlphaFoldDB" id="A0A836BSW5"/>
<dbReference type="OrthoDB" id="5588846at2759"/>
<dbReference type="GO" id="GO:0006799">
    <property type="term" value="P:polyphosphate biosynthetic process"/>
    <property type="evidence" value="ECO:0007669"/>
    <property type="project" value="UniProtKB-ARBA"/>
</dbReference>
<feature type="transmembrane region" description="Helical" evidence="7">
    <location>
        <begin position="937"/>
        <end position="957"/>
    </location>
</feature>
<feature type="compositionally biased region" description="Low complexity" evidence="6">
    <location>
        <begin position="776"/>
        <end position="785"/>
    </location>
</feature>
<feature type="compositionally biased region" description="Gly residues" evidence="6">
    <location>
        <begin position="1023"/>
        <end position="1034"/>
    </location>
</feature>
<comment type="caution">
    <text evidence="9">The sequence shown here is derived from an EMBL/GenBank/DDBJ whole genome shotgun (WGS) entry which is preliminary data.</text>
</comment>
<dbReference type="EMBL" id="JAEHOE010000090">
    <property type="protein sequence ID" value="KAG2487916.1"/>
    <property type="molecule type" value="Genomic_DNA"/>
</dbReference>